<sequence>MSESSSEPWLVLRTRCRHENVVEDSLQQKSIKAYLPRRSVVTRRQDKKAVVEMPLFPGYVFVQPSPEQYENIRYIRGSCGLVLQGTKPATMPEGDLQAVKRMVESGATLEVAPRVMPGQRVEVIAGPFAGVCGELVRVRSQEHLVINAHMLGSCVSVEVDADAIAAL</sequence>
<feature type="domain" description="NusG-like N-terminal" evidence="4">
    <location>
        <begin position="6"/>
        <end position="103"/>
    </location>
</feature>
<dbReference type="InterPro" id="IPR008991">
    <property type="entry name" value="Translation_prot_SH3-like_sf"/>
</dbReference>
<dbReference type="GeneID" id="83064429"/>
<accession>A0AAU9AHF8</accession>
<evidence type="ECO:0000313" key="7">
    <source>
        <dbReference type="Proteomes" id="UP000218824"/>
    </source>
</evidence>
<dbReference type="GO" id="GO:0031564">
    <property type="term" value="P:transcription antitermination"/>
    <property type="evidence" value="ECO:0007669"/>
    <property type="project" value="UniProtKB-KW"/>
</dbReference>
<keyword evidence="3" id="KW-0804">Transcription</keyword>
<dbReference type="Pfam" id="PF02357">
    <property type="entry name" value="NusG"/>
    <property type="match status" value="1"/>
</dbReference>
<dbReference type="Proteomes" id="UP000218824">
    <property type="component" value="Chromosome"/>
</dbReference>
<dbReference type="SUPFAM" id="SSF50104">
    <property type="entry name" value="Translation proteins SH3-like domain"/>
    <property type="match status" value="1"/>
</dbReference>
<feature type="domain" description="KOW" evidence="5">
    <location>
        <begin position="114"/>
        <end position="141"/>
    </location>
</feature>
<dbReference type="PANTHER" id="PTHR30265">
    <property type="entry name" value="RHO-INTERACTING TRANSCRIPTION TERMINATION FACTOR NUSG"/>
    <property type="match status" value="1"/>
</dbReference>
<keyword evidence="1" id="KW-0889">Transcription antitermination</keyword>
<gene>
    <name evidence="6" type="ORF">LEN_2582</name>
</gene>
<protein>
    <submittedName>
        <fullName evidence="6">Transcriptional antiterminator</fullName>
    </submittedName>
</protein>
<dbReference type="InterPro" id="IPR006645">
    <property type="entry name" value="NGN-like_dom"/>
</dbReference>
<dbReference type="PANTHER" id="PTHR30265:SF4">
    <property type="entry name" value="KOW MOTIF FAMILY PROTEIN, EXPRESSED"/>
    <property type="match status" value="1"/>
</dbReference>
<dbReference type="InterPro" id="IPR043425">
    <property type="entry name" value="NusG-like"/>
</dbReference>
<dbReference type="InterPro" id="IPR005824">
    <property type="entry name" value="KOW"/>
</dbReference>
<name>A0AAU9AHF8_LYSEN</name>
<proteinExistence type="predicted"/>
<dbReference type="RefSeq" id="WP_074868352.1">
    <property type="nucleotide sequence ID" value="NZ_AP014940.1"/>
</dbReference>
<dbReference type="SMART" id="SM00739">
    <property type="entry name" value="KOW"/>
    <property type="match status" value="1"/>
</dbReference>
<dbReference type="AlphaFoldDB" id="A0AAU9AHF8"/>
<reference evidence="6 7" key="1">
    <citation type="journal article" date="2017" name="DNA Res.">
        <title>Complete genome sequence and expression profile of the commercial lytic enzyme producer Lysobacter enzymogenes M497-1.</title>
        <authorList>
            <person name="Takami H."/>
            <person name="Toyoda A."/>
            <person name="Uchiyama I."/>
            <person name="Itoh T."/>
            <person name="Takaki Y."/>
            <person name="Arai W."/>
            <person name="Nishi S."/>
            <person name="Kawai M."/>
            <person name="Shinya K."/>
            <person name="Ikeda H."/>
        </authorList>
    </citation>
    <scope>NUCLEOTIDE SEQUENCE [LARGE SCALE GENOMIC DNA]</scope>
    <source>
        <strain evidence="6 7">M497-1</strain>
    </source>
</reference>
<dbReference type="CDD" id="cd09895">
    <property type="entry name" value="NGN_SP_UpxY"/>
    <property type="match status" value="1"/>
</dbReference>
<evidence type="ECO:0000259" key="4">
    <source>
        <dbReference type="SMART" id="SM00738"/>
    </source>
</evidence>
<keyword evidence="2" id="KW-0805">Transcription regulation</keyword>
<organism evidence="6 7">
    <name type="scientific">Lysobacter enzymogenes</name>
    <dbReference type="NCBI Taxonomy" id="69"/>
    <lineage>
        <taxon>Bacteria</taxon>
        <taxon>Pseudomonadati</taxon>
        <taxon>Pseudomonadota</taxon>
        <taxon>Gammaproteobacteria</taxon>
        <taxon>Lysobacterales</taxon>
        <taxon>Lysobacteraceae</taxon>
        <taxon>Lysobacter</taxon>
    </lineage>
</organism>
<dbReference type="SMART" id="SM00738">
    <property type="entry name" value="NGN"/>
    <property type="match status" value="1"/>
</dbReference>
<dbReference type="GO" id="GO:0006354">
    <property type="term" value="P:DNA-templated transcription elongation"/>
    <property type="evidence" value="ECO:0007669"/>
    <property type="project" value="InterPro"/>
</dbReference>
<dbReference type="InterPro" id="IPR036735">
    <property type="entry name" value="NGN_dom_sf"/>
</dbReference>
<evidence type="ECO:0000256" key="3">
    <source>
        <dbReference type="ARBA" id="ARBA00023163"/>
    </source>
</evidence>
<evidence type="ECO:0000256" key="1">
    <source>
        <dbReference type="ARBA" id="ARBA00022814"/>
    </source>
</evidence>
<evidence type="ECO:0000256" key="2">
    <source>
        <dbReference type="ARBA" id="ARBA00023015"/>
    </source>
</evidence>
<dbReference type="Gene3D" id="3.30.70.940">
    <property type="entry name" value="NusG, N-terminal domain"/>
    <property type="match status" value="1"/>
</dbReference>
<dbReference type="KEGG" id="lem:LEN_2582"/>
<dbReference type="EMBL" id="AP014940">
    <property type="protein sequence ID" value="BAV98069.1"/>
    <property type="molecule type" value="Genomic_DNA"/>
</dbReference>
<dbReference type="NCBIfam" id="NF033644">
    <property type="entry name" value="antiterm_UpxY"/>
    <property type="match status" value="1"/>
</dbReference>
<evidence type="ECO:0000259" key="5">
    <source>
        <dbReference type="SMART" id="SM00739"/>
    </source>
</evidence>
<dbReference type="SUPFAM" id="SSF82679">
    <property type="entry name" value="N-utilization substance G protein NusG, N-terminal domain"/>
    <property type="match status" value="1"/>
</dbReference>
<evidence type="ECO:0000313" key="6">
    <source>
        <dbReference type="EMBL" id="BAV98069.1"/>
    </source>
</evidence>